<reference evidence="2" key="1">
    <citation type="submission" date="2017-11" db="EMBL/GenBank/DDBJ databases">
        <authorList>
            <person name="Duchaud E."/>
        </authorList>
    </citation>
    <scope>NUCLEOTIDE SEQUENCE [LARGE SCALE GENOMIC DNA]</scope>
    <source>
        <strain evidence="2">Tenacibaculum sp. TNO020</strain>
    </source>
</reference>
<proteinExistence type="predicted"/>
<dbReference type="Proteomes" id="UP000234211">
    <property type="component" value="Unassembled WGS sequence"/>
</dbReference>
<accession>A0A2H1YFU2</accession>
<dbReference type="Pfam" id="PF02635">
    <property type="entry name" value="DsrE"/>
    <property type="match status" value="1"/>
</dbReference>
<dbReference type="InterPro" id="IPR003787">
    <property type="entry name" value="Sulphur_relay_DsrE/F-like"/>
</dbReference>
<gene>
    <name evidence="1" type="ORF">TNO020_180265</name>
</gene>
<evidence type="ECO:0000313" key="2">
    <source>
        <dbReference type="Proteomes" id="UP000234211"/>
    </source>
</evidence>
<organism evidence="1 2">
    <name type="scientific">Tenacibaculum piscium</name>
    <dbReference type="NCBI Taxonomy" id="1458515"/>
    <lineage>
        <taxon>Bacteria</taxon>
        <taxon>Pseudomonadati</taxon>
        <taxon>Bacteroidota</taxon>
        <taxon>Flavobacteriia</taxon>
        <taxon>Flavobacteriales</taxon>
        <taxon>Flavobacteriaceae</taxon>
        <taxon>Tenacibaculum</taxon>
    </lineage>
</organism>
<dbReference type="Gene3D" id="3.40.1260.10">
    <property type="entry name" value="DsrEFH-like"/>
    <property type="match status" value="1"/>
</dbReference>
<dbReference type="InterPro" id="IPR027396">
    <property type="entry name" value="DsrEFH-like"/>
</dbReference>
<dbReference type="AlphaFoldDB" id="A0A2H1YFU2"/>
<keyword evidence="2" id="KW-1185">Reference proteome</keyword>
<dbReference type="SUPFAM" id="SSF75169">
    <property type="entry name" value="DsrEFH-like"/>
    <property type="match status" value="1"/>
</dbReference>
<sequence>MKNSILYITTIFLFLITITQIQAQKNNYVVLTKNSKQLEPILLTANELAKEDGFKYGDFHVIICGKTVSDIPKNDTFNKLLITAKKQHVKVFVCGISLDKLKIKKSELPENITITKNGILYGFQLIKKGFISLTI</sequence>
<dbReference type="EMBL" id="OENF01000010">
    <property type="protein sequence ID" value="SOS74231.1"/>
    <property type="molecule type" value="Genomic_DNA"/>
</dbReference>
<protein>
    <submittedName>
        <fullName evidence="1">Sulfur relay, DsrE/F-like protein</fullName>
    </submittedName>
</protein>
<dbReference type="OrthoDB" id="1445762at2"/>
<name>A0A2H1YFU2_9FLAO</name>
<evidence type="ECO:0000313" key="1">
    <source>
        <dbReference type="EMBL" id="SOS74231.1"/>
    </source>
</evidence>
<dbReference type="RefSeq" id="WP_101916728.1">
    <property type="nucleotide sequence ID" value="NZ_OENF01000010.1"/>
</dbReference>